<evidence type="ECO:0000256" key="3">
    <source>
        <dbReference type="SAM" id="Phobius"/>
    </source>
</evidence>
<dbReference type="GO" id="GO:0000139">
    <property type="term" value="C:Golgi membrane"/>
    <property type="evidence" value="ECO:0007669"/>
    <property type="project" value="UniProtKB-SubCell"/>
</dbReference>
<organism evidence="4 5">
    <name type="scientific">Mauremys mutica</name>
    <name type="common">yellowpond turtle</name>
    <dbReference type="NCBI Taxonomy" id="74926"/>
    <lineage>
        <taxon>Eukaryota</taxon>
        <taxon>Metazoa</taxon>
        <taxon>Chordata</taxon>
        <taxon>Craniata</taxon>
        <taxon>Vertebrata</taxon>
        <taxon>Euteleostomi</taxon>
        <taxon>Archelosauria</taxon>
        <taxon>Testudinata</taxon>
        <taxon>Testudines</taxon>
        <taxon>Cryptodira</taxon>
        <taxon>Durocryptodira</taxon>
        <taxon>Testudinoidea</taxon>
        <taxon>Geoemydidae</taxon>
        <taxon>Geoemydinae</taxon>
        <taxon>Mauremys</taxon>
    </lineage>
</organism>
<dbReference type="Proteomes" id="UP000827986">
    <property type="component" value="Unassembled WGS sequence"/>
</dbReference>
<name>A0A9D3XSE9_9SAUR</name>
<dbReference type="PANTHER" id="PTHR46025:SF2">
    <property type="entry name" value="XYLOSYLTRANSFERASE 1"/>
    <property type="match status" value="1"/>
</dbReference>
<evidence type="ECO:0000313" key="5">
    <source>
        <dbReference type="Proteomes" id="UP000827986"/>
    </source>
</evidence>
<keyword evidence="3" id="KW-1133">Transmembrane helix</keyword>
<keyword evidence="3" id="KW-0812">Transmembrane</keyword>
<comment type="subcellular location">
    <subcellularLocation>
        <location evidence="1">Golgi apparatus membrane</location>
        <topology evidence="1">Single-pass type II membrane protein</topology>
    </subcellularLocation>
</comment>
<dbReference type="PANTHER" id="PTHR46025">
    <property type="entry name" value="XYLOSYLTRANSFERASE OXT"/>
    <property type="match status" value="1"/>
</dbReference>
<keyword evidence="5" id="KW-1185">Reference proteome</keyword>
<comment type="caution">
    <text evidence="4">The sequence shown here is derived from an EMBL/GenBank/DDBJ whole genome shotgun (WGS) entry which is preliminary data.</text>
</comment>
<gene>
    <name evidence="4" type="ORF">KIL84_015046</name>
</gene>
<dbReference type="GO" id="GO:0030158">
    <property type="term" value="F:protein xylosyltransferase activity"/>
    <property type="evidence" value="ECO:0007669"/>
    <property type="project" value="InterPro"/>
</dbReference>
<feature type="region of interest" description="Disordered" evidence="2">
    <location>
        <begin position="190"/>
        <end position="228"/>
    </location>
</feature>
<reference evidence="4" key="1">
    <citation type="submission" date="2021-09" db="EMBL/GenBank/DDBJ databases">
        <title>The genome of Mauremys mutica provides insights into the evolution of semi-aquatic lifestyle.</title>
        <authorList>
            <person name="Gong S."/>
            <person name="Gao Y."/>
        </authorList>
    </citation>
    <scope>NUCLEOTIDE SEQUENCE</scope>
    <source>
        <strain evidence="4">MM-2020</strain>
        <tissue evidence="4">Muscle</tissue>
    </source>
</reference>
<proteinExistence type="predicted"/>
<feature type="compositionally biased region" description="Basic and acidic residues" evidence="2">
    <location>
        <begin position="162"/>
        <end position="171"/>
    </location>
</feature>
<evidence type="ECO:0008006" key="6">
    <source>
        <dbReference type="Google" id="ProtNLM"/>
    </source>
</evidence>
<dbReference type="EMBL" id="JAHDVG010000465">
    <property type="protein sequence ID" value="KAH1184430.1"/>
    <property type="molecule type" value="Genomic_DNA"/>
</dbReference>
<feature type="compositionally biased region" description="Basic and acidic residues" evidence="2">
    <location>
        <begin position="111"/>
        <end position="127"/>
    </location>
</feature>
<accession>A0A9D3XSE9</accession>
<feature type="non-terminal residue" evidence="4">
    <location>
        <position position="276"/>
    </location>
</feature>
<feature type="transmembrane region" description="Helical" evidence="3">
    <location>
        <begin position="17"/>
        <end position="35"/>
    </location>
</feature>
<evidence type="ECO:0000256" key="1">
    <source>
        <dbReference type="ARBA" id="ARBA00004323"/>
    </source>
</evidence>
<dbReference type="AlphaFoldDB" id="A0A9D3XSE9"/>
<evidence type="ECO:0000256" key="2">
    <source>
        <dbReference type="SAM" id="MobiDB-lite"/>
    </source>
</evidence>
<feature type="region of interest" description="Disordered" evidence="2">
    <location>
        <begin position="40"/>
        <end position="175"/>
    </location>
</feature>
<evidence type="ECO:0000313" key="4">
    <source>
        <dbReference type="EMBL" id="KAH1184430.1"/>
    </source>
</evidence>
<feature type="compositionally biased region" description="Polar residues" evidence="2">
    <location>
        <begin position="129"/>
        <end position="142"/>
    </location>
</feature>
<dbReference type="InterPro" id="IPR043538">
    <property type="entry name" value="XYLT"/>
</dbReference>
<dbReference type="GO" id="GO:0050650">
    <property type="term" value="P:chondroitin sulfate proteoglycan biosynthetic process"/>
    <property type="evidence" value="ECO:0007669"/>
    <property type="project" value="TreeGrafter"/>
</dbReference>
<dbReference type="GO" id="GO:0015012">
    <property type="term" value="P:heparan sulfate proteoglycan biosynthetic process"/>
    <property type="evidence" value="ECO:0007669"/>
    <property type="project" value="TreeGrafter"/>
</dbReference>
<feature type="compositionally biased region" description="Basic residues" evidence="2">
    <location>
        <begin position="151"/>
        <end position="161"/>
    </location>
</feature>
<sequence length="276" mass="30843">MVAAPCARRLARRSHSALIAALTVLLLQTLVVWNFSSLDSGEEQRAGGGGGGREKRDRGGGAGAGESSDHRAHQHRRGPAAFHSKALDQPPRPNTGLETQDGYFSHRPKEKMRTDSNNENSVPKDFENIDNSNFAPRTQRQKYQPELVKKPLSKQKEHLKKKLEQEGKVKENSLLGKNSNEVLQFGHHAVKNSSSSSNLKEIHRSPRQPHLKRSGNSSPEIRYDQPPKCEISGKEAISALSRSKSKHCRREIAEVYCQHKQGKLMPEKVMRLCPLD</sequence>
<keyword evidence="3" id="KW-0472">Membrane</keyword>
<protein>
    <recommendedName>
        <fullName evidence="6">Xylosyltransferase 1</fullName>
    </recommendedName>
</protein>